<feature type="domain" description="Nudix hydrolase" evidence="4">
    <location>
        <begin position="1"/>
        <end position="116"/>
    </location>
</feature>
<organism evidence="5 6">
    <name type="scientific">Serratia quinivorans</name>
    <dbReference type="NCBI Taxonomy" id="137545"/>
    <lineage>
        <taxon>Bacteria</taxon>
        <taxon>Pseudomonadati</taxon>
        <taxon>Pseudomonadota</taxon>
        <taxon>Gammaproteobacteria</taxon>
        <taxon>Enterobacterales</taxon>
        <taxon>Yersiniaceae</taxon>
        <taxon>Serratia</taxon>
    </lineage>
</organism>
<dbReference type="InterPro" id="IPR020084">
    <property type="entry name" value="NUDIX_hydrolase_CS"/>
</dbReference>
<reference evidence="5 6" key="1">
    <citation type="submission" date="2018-06" db="EMBL/GenBank/DDBJ databases">
        <authorList>
            <consortium name="Pathogen Informatics"/>
            <person name="Doyle S."/>
        </authorList>
    </citation>
    <scope>NUCLEOTIDE SEQUENCE [LARGE SCALE GENOMIC DNA]</scope>
    <source>
        <strain evidence="5 6">NCTC11544</strain>
    </source>
</reference>
<dbReference type="GO" id="GO:0016787">
    <property type="term" value="F:hydrolase activity"/>
    <property type="evidence" value="ECO:0007669"/>
    <property type="project" value="UniProtKB-KW"/>
</dbReference>
<sequence length="531" mass="58606">METYAAGILFKSAGMVFLVKRGDDGSWAVPGGKLEEGETPEAAARREVLEECGVDYAEPLTPHALIDGYVTYIAEGGEQFEAVLNEENQASGWFSPDELPEPLHPGMVAMLEAEPFNEMDVAGLISGGQLTSPQFFRNMYLWALRITGTGVTWRSKFRQYAYRSPENYLTDEFLARCAGLPVIWRHPEKNVLNSEEFAARAIGAIAFAWIQGDEVWGIARIYDTDAAASLSTRQLSTSPTVTGGDDVVINVDGEPLLLEGVPVLLDHLAICEQGVWDKLGDPTGVKSDTLNEVQKMDEDKFVELFNKCMDARMAKADAEDKEAKEKADAEEKEKKGQADAEENEAEEAKAKEAKAKKDSEEKDAKEKADAEEDEKAKADAEMAKIRADMEELKNRVPQDISDEERNEIADTQCKADSVFASFGERAPQPMAGERAMPYRRRIMTRLQKYSADFKEVDLHSIADSQLLIFAEKKIYADAQASAASCLEPGAGLREIVRTDATGRRISNFIGDPSSCWAPFQAVSRKLSGINQ</sequence>
<feature type="region of interest" description="Disordered" evidence="3">
    <location>
        <begin position="316"/>
        <end position="380"/>
    </location>
</feature>
<dbReference type="InterPro" id="IPR015797">
    <property type="entry name" value="NUDIX_hydrolase-like_dom_sf"/>
</dbReference>
<evidence type="ECO:0000313" key="5">
    <source>
        <dbReference type="EMBL" id="SUI42957.1"/>
    </source>
</evidence>
<dbReference type="Gene3D" id="3.90.79.10">
    <property type="entry name" value="Nucleoside Triphosphate Pyrophosphohydrolase"/>
    <property type="match status" value="1"/>
</dbReference>
<gene>
    <name evidence="5" type="ORF">NCTC11544_00067</name>
</gene>
<evidence type="ECO:0000256" key="2">
    <source>
        <dbReference type="ARBA" id="ARBA00022801"/>
    </source>
</evidence>
<dbReference type="RefSeq" id="WP_115182638.1">
    <property type="nucleotide sequence ID" value="NZ_CAMKUF010000001.1"/>
</dbReference>
<evidence type="ECO:0000256" key="1">
    <source>
        <dbReference type="ARBA" id="ARBA00001946"/>
    </source>
</evidence>
<dbReference type="EMBL" id="UGYN01000002">
    <property type="protein sequence ID" value="SUI42957.1"/>
    <property type="molecule type" value="Genomic_DNA"/>
</dbReference>
<dbReference type="PROSITE" id="PS00893">
    <property type="entry name" value="NUDIX_BOX"/>
    <property type="match status" value="1"/>
</dbReference>
<dbReference type="PROSITE" id="PS51462">
    <property type="entry name" value="NUDIX"/>
    <property type="match status" value="1"/>
</dbReference>
<evidence type="ECO:0000313" key="6">
    <source>
        <dbReference type="Proteomes" id="UP000255529"/>
    </source>
</evidence>
<keyword evidence="2" id="KW-0378">Hydrolase</keyword>
<comment type="cofactor">
    <cofactor evidence="1">
        <name>Mg(2+)</name>
        <dbReference type="ChEBI" id="CHEBI:18420"/>
    </cofactor>
</comment>
<dbReference type="InterPro" id="IPR020476">
    <property type="entry name" value="Nudix_hydrolase"/>
</dbReference>
<evidence type="ECO:0000259" key="4">
    <source>
        <dbReference type="PROSITE" id="PS51462"/>
    </source>
</evidence>
<protein>
    <submittedName>
        <fullName evidence="5">Uncharacterized protein conserved in bacteria</fullName>
    </submittedName>
</protein>
<dbReference type="PANTHER" id="PTHR43046">
    <property type="entry name" value="GDP-MANNOSE MANNOSYL HYDROLASE"/>
    <property type="match status" value="1"/>
</dbReference>
<feature type="compositionally biased region" description="Basic and acidic residues" evidence="3">
    <location>
        <begin position="316"/>
        <end position="338"/>
    </location>
</feature>
<name>A0A379YCN3_9GAMM</name>
<dbReference type="Proteomes" id="UP000255529">
    <property type="component" value="Unassembled WGS sequence"/>
</dbReference>
<accession>A0A379YCN3</accession>
<dbReference type="PANTHER" id="PTHR43046:SF14">
    <property type="entry name" value="MUTT_NUDIX FAMILY PROTEIN"/>
    <property type="match status" value="1"/>
</dbReference>
<dbReference type="Pfam" id="PF00293">
    <property type="entry name" value="NUDIX"/>
    <property type="match status" value="1"/>
</dbReference>
<proteinExistence type="predicted"/>
<dbReference type="PRINTS" id="PR00502">
    <property type="entry name" value="NUDIXFAMILY"/>
</dbReference>
<dbReference type="SUPFAM" id="SSF55811">
    <property type="entry name" value="Nudix"/>
    <property type="match status" value="1"/>
</dbReference>
<dbReference type="AlphaFoldDB" id="A0A379YCN3"/>
<evidence type="ECO:0000256" key="3">
    <source>
        <dbReference type="SAM" id="MobiDB-lite"/>
    </source>
</evidence>
<dbReference type="InterPro" id="IPR000086">
    <property type="entry name" value="NUDIX_hydrolase_dom"/>
</dbReference>
<feature type="compositionally biased region" description="Basic and acidic residues" evidence="3">
    <location>
        <begin position="346"/>
        <end position="380"/>
    </location>
</feature>